<dbReference type="AlphaFoldDB" id="A0A072UXE9"/>
<reference evidence="1 3" key="1">
    <citation type="journal article" date="2011" name="Nature">
        <title>The Medicago genome provides insight into the evolution of rhizobial symbioses.</title>
        <authorList>
            <person name="Young N.D."/>
            <person name="Debelle F."/>
            <person name="Oldroyd G.E."/>
            <person name="Geurts R."/>
            <person name="Cannon S.B."/>
            <person name="Udvardi M.K."/>
            <person name="Benedito V.A."/>
            <person name="Mayer K.F."/>
            <person name="Gouzy J."/>
            <person name="Schoof H."/>
            <person name="Van de Peer Y."/>
            <person name="Proost S."/>
            <person name="Cook D.R."/>
            <person name="Meyers B.C."/>
            <person name="Spannagl M."/>
            <person name="Cheung F."/>
            <person name="De Mita S."/>
            <person name="Krishnakumar V."/>
            <person name="Gundlach H."/>
            <person name="Zhou S."/>
            <person name="Mudge J."/>
            <person name="Bharti A.K."/>
            <person name="Murray J.D."/>
            <person name="Naoumkina M.A."/>
            <person name="Rosen B."/>
            <person name="Silverstein K.A."/>
            <person name="Tang H."/>
            <person name="Rombauts S."/>
            <person name="Zhao P.X."/>
            <person name="Zhou P."/>
            <person name="Barbe V."/>
            <person name="Bardou P."/>
            <person name="Bechner M."/>
            <person name="Bellec A."/>
            <person name="Berger A."/>
            <person name="Berges H."/>
            <person name="Bidwell S."/>
            <person name="Bisseling T."/>
            <person name="Choisne N."/>
            <person name="Couloux A."/>
            <person name="Denny R."/>
            <person name="Deshpande S."/>
            <person name="Dai X."/>
            <person name="Doyle J.J."/>
            <person name="Dudez A.M."/>
            <person name="Farmer A.D."/>
            <person name="Fouteau S."/>
            <person name="Franken C."/>
            <person name="Gibelin C."/>
            <person name="Gish J."/>
            <person name="Goldstein S."/>
            <person name="Gonzalez A.J."/>
            <person name="Green P.J."/>
            <person name="Hallab A."/>
            <person name="Hartog M."/>
            <person name="Hua A."/>
            <person name="Humphray S.J."/>
            <person name="Jeong D.H."/>
            <person name="Jing Y."/>
            <person name="Jocker A."/>
            <person name="Kenton S.M."/>
            <person name="Kim D.J."/>
            <person name="Klee K."/>
            <person name="Lai H."/>
            <person name="Lang C."/>
            <person name="Lin S."/>
            <person name="Macmil S.L."/>
            <person name="Magdelenat G."/>
            <person name="Matthews L."/>
            <person name="McCorrison J."/>
            <person name="Monaghan E.L."/>
            <person name="Mun J.H."/>
            <person name="Najar F.Z."/>
            <person name="Nicholson C."/>
            <person name="Noirot C."/>
            <person name="O'Bleness M."/>
            <person name="Paule C.R."/>
            <person name="Poulain J."/>
            <person name="Prion F."/>
            <person name="Qin B."/>
            <person name="Qu C."/>
            <person name="Retzel E.F."/>
            <person name="Riddle C."/>
            <person name="Sallet E."/>
            <person name="Samain S."/>
            <person name="Samson N."/>
            <person name="Sanders I."/>
            <person name="Saurat O."/>
            <person name="Scarpelli C."/>
            <person name="Schiex T."/>
            <person name="Segurens B."/>
            <person name="Severin A.J."/>
            <person name="Sherrier D.J."/>
            <person name="Shi R."/>
            <person name="Sims S."/>
            <person name="Singer S.R."/>
            <person name="Sinharoy S."/>
            <person name="Sterck L."/>
            <person name="Viollet A."/>
            <person name="Wang B.B."/>
            <person name="Wang K."/>
            <person name="Wang M."/>
            <person name="Wang X."/>
            <person name="Warfsmann J."/>
            <person name="Weissenbach J."/>
            <person name="White D.D."/>
            <person name="White J.D."/>
            <person name="Wiley G.B."/>
            <person name="Wincker P."/>
            <person name="Xing Y."/>
            <person name="Yang L."/>
            <person name="Yao Z."/>
            <person name="Ying F."/>
            <person name="Zhai J."/>
            <person name="Zhou L."/>
            <person name="Zuber A."/>
            <person name="Denarie J."/>
            <person name="Dixon R.A."/>
            <person name="May G.D."/>
            <person name="Schwartz D.C."/>
            <person name="Rogers J."/>
            <person name="Quetier F."/>
            <person name="Town C.D."/>
            <person name="Roe B.A."/>
        </authorList>
    </citation>
    <scope>NUCLEOTIDE SEQUENCE [LARGE SCALE GENOMIC DNA]</scope>
    <source>
        <strain evidence="1">A17</strain>
        <strain evidence="2 3">cv. Jemalong A17</strain>
    </source>
</reference>
<dbReference type="EMBL" id="CM001219">
    <property type="protein sequence ID" value="KEH34116.1"/>
    <property type="molecule type" value="Genomic_DNA"/>
</dbReference>
<proteinExistence type="predicted"/>
<reference evidence="1 3" key="2">
    <citation type="journal article" date="2014" name="BMC Genomics">
        <title>An improved genome release (version Mt4.0) for the model legume Medicago truncatula.</title>
        <authorList>
            <person name="Tang H."/>
            <person name="Krishnakumar V."/>
            <person name="Bidwell S."/>
            <person name="Rosen B."/>
            <person name="Chan A."/>
            <person name="Zhou S."/>
            <person name="Gentzbittel L."/>
            <person name="Childs K.L."/>
            <person name="Yandell M."/>
            <person name="Gundlach H."/>
            <person name="Mayer K.F."/>
            <person name="Schwartz D.C."/>
            <person name="Town C.D."/>
        </authorList>
    </citation>
    <scope>GENOME REANNOTATION</scope>
    <source>
        <strain evidence="1">A17</strain>
        <strain evidence="2 3">cv. Jemalong A17</strain>
    </source>
</reference>
<accession>A0A072UXE9</accession>
<evidence type="ECO:0000313" key="3">
    <source>
        <dbReference type="Proteomes" id="UP000002051"/>
    </source>
</evidence>
<dbReference type="Proteomes" id="UP000002051">
    <property type="component" value="Chromosome 3"/>
</dbReference>
<name>A0A072UXE9_MEDTR</name>
<protein>
    <submittedName>
        <fullName evidence="1 2">Uncharacterized protein</fullName>
    </submittedName>
</protein>
<reference evidence="2" key="3">
    <citation type="submission" date="2015-04" db="UniProtKB">
        <authorList>
            <consortium name="EnsemblPlants"/>
        </authorList>
    </citation>
    <scope>IDENTIFICATION</scope>
    <source>
        <strain evidence="2">cv. Jemalong A17</strain>
    </source>
</reference>
<sequence length="167" mass="19297">MLHHDWYLKQYLSNFQQEQQKPRVICAVSANWALIWQYSQSYLQPKRNKHGSLAIDNAVIPYNSKVNCASSDVCLGARPTSSTSHMRLRVLKGMLGCHKGRFTAFWLIFFVDPLSSHHHLRLITSYHGVWSFPFFFVTKESVFNEAMNHTSNLLAKPIESLYVLPLL</sequence>
<dbReference type="EnsemblPlants" id="KEH34116">
    <property type="protein sequence ID" value="KEH34116"/>
    <property type="gene ID" value="MTR_3g461450"/>
</dbReference>
<organism evidence="1 3">
    <name type="scientific">Medicago truncatula</name>
    <name type="common">Barrel medic</name>
    <name type="synonym">Medicago tribuloides</name>
    <dbReference type="NCBI Taxonomy" id="3880"/>
    <lineage>
        <taxon>Eukaryota</taxon>
        <taxon>Viridiplantae</taxon>
        <taxon>Streptophyta</taxon>
        <taxon>Embryophyta</taxon>
        <taxon>Tracheophyta</taxon>
        <taxon>Spermatophyta</taxon>
        <taxon>Magnoliopsida</taxon>
        <taxon>eudicotyledons</taxon>
        <taxon>Gunneridae</taxon>
        <taxon>Pentapetalae</taxon>
        <taxon>rosids</taxon>
        <taxon>fabids</taxon>
        <taxon>Fabales</taxon>
        <taxon>Fabaceae</taxon>
        <taxon>Papilionoideae</taxon>
        <taxon>50 kb inversion clade</taxon>
        <taxon>NPAAA clade</taxon>
        <taxon>Hologalegina</taxon>
        <taxon>IRL clade</taxon>
        <taxon>Trifolieae</taxon>
        <taxon>Medicago</taxon>
    </lineage>
</organism>
<evidence type="ECO:0000313" key="1">
    <source>
        <dbReference type="EMBL" id="KEH34116.1"/>
    </source>
</evidence>
<evidence type="ECO:0000313" key="2">
    <source>
        <dbReference type="EnsemblPlants" id="KEH34116"/>
    </source>
</evidence>
<dbReference type="HOGENOM" id="CLU_1596952_0_0_1"/>
<keyword evidence="3" id="KW-1185">Reference proteome</keyword>
<gene>
    <name evidence="1" type="ordered locus">MTR_3g461450</name>
</gene>